<name>A0AAV4HIQ9_9GAST</name>
<protein>
    <recommendedName>
        <fullName evidence="2">Laminin G domain-containing protein</fullName>
    </recommendedName>
</protein>
<keyword evidence="4" id="KW-1185">Reference proteome</keyword>
<comment type="caution">
    <text evidence="1">Lacks conserved residue(s) required for the propagation of feature annotation.</text>
</comment>
<dbReference type="Pfam" id="PF02210">
    <property type="entry name" value="Laminin_G_2"/>
    <property type="match status" value="1"/>
</dbReference>
<evidence type="ECO:0000259" key="2">
    <source>
        <dbReference type="PROSITE" id="PS50025"/>
    </source>
</evidence>
<accession>A0AAV4HIQ9</accession>
<dbReference type="AlphaFoldDB" id="A0AAV4HIQ9"/>
<dbReference type="Gene3D" id="2.60.120.200">
    <property type="match status" value="1"/>
</dbReference>
<reference evidence="3 4" key="1">
    <citation type="journal article" date="2021" name="Elife">
        <title>Chloroplast acquisition without the gene transfer in kleptoplastic sea slugs, Plakobranchus ocellatus.</title>
        <authorList>
            <person name="Maeda T."/>
            <person name="Takahashi S."/>
            <person name="Yoshida T."/>
            <person name="Shimamura S."/>
            <person name="Takaki Y."/>
            <person name="Nagai Y."/>
            <person name="Toyoda A."/>
            <person name="Suzuki Y."/>
            <person name="Arimoto A."/>
            <person name="Ishii H."/>
            <person name="Satoh N."/>
            <person name="Nishiyama T."/>
            <person name="Hasebe M."/>
            <person name="Maruyama T."/>
            <person name="Minagawa J."/>
            <person name="Obokata J."/>
            <person name="Shigenobu S."/>
        </authorList>
    </citation>
    <scope>NUCLEOTIDE SEQUENCE [LARGE SCALE GENOMIC DNA]</scope>
</reference>
<organism evidence="3 4">
    <name type="scientific">Elysia marginata</name>
    <dbReference type="NCBI Taxonomy" id="1093978"/>
    <lineage>
        <taxon>Eukaryota</taxon>
        <taxon>Metazoa</taxon>
        <taxon>Spiralia</taxon>
        <taxon>Lophotrochozoa</taxon>
        <taxon>Mollusca</taxon>
        <taxon>Gastropoda</taxon>
        <taxon>Heterobranchia</taxon>
        <taxon>Euthyneura</taxon>
        <taxon>Panpulmonata</taxon>
        <taxon>Sacoglossa</taxon>
        <taxon>Placobranchoidea</taxon>
        <taxon>Plakobranchidae</taxon>
        <taxon>Elysia</taxon>
    </lineage>
</organism>
<evidence type="ECO:0000256" key="1">
    <source>
        <dbReference type="PROSITE-ProRule" id="PRU00122"/>
    </source>
</evidence>
<comment type="caution">
    <text evidence="3">The sequence shown here is derived from an EMBL/GenBank/DDBJ whole genome shotgun (WGS) entry which is preliminary data.</text>
</comment>
<proteinExistence type="predicted"/>
<dbReference type="InterPro" id="IPR001791">
    <property type="entry name" value="Laminin_G"/>
</dbReference>
<dbReference type="EMBL" id="BMAT01002053">
    <property type="protein sequence ID" value="GFR98022.1"/>
    <property type="molecule type" value="Genomic_DNA"/>
</dbReference>
<evidence type="ECO:0000313" key="3">
    <source>
        <dbReference type="EMBL" id="GFR98022.1"/>
    </source>
</evidence>
<gene>
    <name evidence="3" type="ORF">ElyMa_001007900</name>
</gene>
<dbReference type="PROSITE" id="PS50025">
    <property type="entry name" value="LAM_G_DOMAIN"/>
    <property type="match status" value="1"/>
</dbReference>
<evidence type="ECO:0000313" key="4">
    <source>
        <dbReference type="Proteomes" id="UP000762676"/>
    </source>
</evidence>
<sequence length="167" mass="20071">MRSKTIYWLFNLKRSLEETQRQKIGRAEGNGNGQFEYGDEDRDKYPRQVYTMTFDGRSFIQFDFNSLTNEFFRRAQHERFQFFFSTWEPDGLILLHDYQGRKIYLTMRSGRLVFVDDNGRNAPREIVIGNSRFDDGRWYFFELRRDGRDVSYRPNPNLAPIKAHAII</sequence>
<dbReference type="Proteomes" id="UP000762676">
    <property type="component" value="Unassembled WGS sequence"/>
</dbReference>
<feature type="domain" description="Laminin G" evidence="2">
    <location>
        <begin position="51"/>
        <end position="167"/>
    </location>
</feature>
<dbReference type="CDD" id="cd00110">
    <property type="entry name" value="LamG"/>
    <property type="match status" value="1"/>
</dbReference>
<dbReference type="SUPFAM" id="SSF49899">
    <property type="entry name" value="Concanavalin A-like lectins/glucanases"/>
    <property type="match status" value="1"/>
</dbReference>
<dbReference type="InterPro" id="IPR013320">
    <property type="entry name" value="ConA-like_dom_sf"/>
</dbReference>